<evidence type="ECO:0000313" key="2">
    <source>
        <dbReference type="Proteomes" id="UP000318833"/>
    </source>
</evidence>
<evidence type="ECO:0000313" key="1">
    <source>
        <dbReference type="EMBL" id="TSE08278.1"/>
    </source>
</evidence>
<keyword evidence="2" id="KW-1185">Reference proteome</keyword>
<dbReference type="EMBL" id="VLNR01000024">
    <property type="protein sequence ID" value="TSE08278.1"/>
    <property type="molecule type" value="Genomic_DNA"/>
</dbReference>
<proteinExistence type="predicted"/>
<dbReference type="Proteomes" id="UP000318833">
    <property type="component" value="Unassembled WGS sequence"/>
</dbReference>
<protein>
    <submittedName>
        <fullName evidence="1">Uncharacterized protein</fullName>
    </submittedName>
</protein>
<reference evidence="1 2" key="1">
    <citation type="submission" date="2019-07" db="EMBL/GenBank/DDBJ databases">
        <title>The draft genome sequence of Aquimarina algiphila M91.</title>
        <authorList>
            <person name="Meng X."/>
        </authorList>
    </citation>
    <scope>NUCLEOTIDE SEQUENCE [LARGE SCALE GENOMIC DNA]</scope>
    <source>
        <strain evidence="1 2">M91</strain>
    </source>
</reference>
<gene>
    <name evidence="1" type="ORF">FOF46_12845</name>
</gene>
<accession>A0A554VJY6</accession>
<comment type="caution">
    <text evidence="1">The sequence shown here is derived from an EMBL/GenBank/DDBJ whole genome shotgun (WGS) entry which is preliminary data.</text>
</comment>
<dbReference type="AlphaFoldDB" id="A0A554VJY6"/>
<dbReference type="RefSeq" id="WP_143916711.1">
    <property type="nucleotide sequence ID" value="NZ_CANLFO010000017.1"/>
</dbReference>
<organism evidence="1 2">
    <name type="scientific">Aquimarina algiphila</name>
    <dbReference type="NCBI Taxonomy" id="2047982"/>
    <lineage>
        <taxon>Bacteria</taxon>
        <taxon>Pseudomonadati</taxon>
        <taxon>Bacteroidota</taxon>
        <taxon>Flavobacteriia</taxon>
        <taxon>Flavobacteriales</taxon>
        <taxon>Flavobacteriaceae</taxon>
        <taxon>Aquimarina</taxon>
    </lineage>
</organism>
<name>A0A554VJY6_9FLAO</name>
<dbReference type="SUPFAM" id="SSF75011">
    <property type="entry name" value="3-carboxy-cis,cis-mucoante lactonizing enzyme"/>
    <property type="match status" value="1"/>
</dbReference>
<dbReference type="OrthoDB" id="9811535at2"/>
<sequence length="343" mass="39560">MNSATSIRQLFTSFYNKKIAFRQWLNPFYKNRDFISLQNWMISCQAPHKLTKSAEFPAKIDPEWGDNSQGAAHDDQYWYFTNRHNLFKIPLTTKITSKTKKSNNAGIPSRLYQNGKGYDHMGDIDIYQNKVFVPLEGKRPPKIAVHDCQTLKCLYDYDIKNDDQHGFPWCAIDPKTKRLFTSNFDFDSKEGLFVYQLETKGKEITGVHFLDRFPLFDSNFQNFKLKRIQGGCFSPNGNLYLLSDSRDGDAGLLGFDMYTGRQFVYKKIIKRTNYIPFPGGAIFEGDELEGITYCNLTPDQNPIASTPGINGKLHVTMVDKDLFTDNFYFKHFDASDSNKSNFI</sequence>